<feature type="transmembrane region" description="Helical" evidence="1">
    <location>
        <begin position="284"/>
        <end position="305"/>
    </location>
</feature>
<dbReference type="Proteomes" id="UP000321199">
    <property type="component" value="Chromosome"/>
</dbReference>
<dbReference type="EMBL" id="CP042344">
    <property type="protein sequence ID" value="QEA12823.1"/>
    <property type="molecule type" value="Genomic_DNA"/>
</dbReference>
<feature type="transmembrane region" description="Helical" evidence="1">
    <location>
        <begin position="12"/>
        <end position="32"/>
    </location>
</feature>
<feature type="transmembrane region" description="Helical" evidence="1">
    <location>
        <begin position="117"/>
        <end position="140"/>
    </location>
</feature>
<keyword evidence="3" id="KW-1185">Reference proteome</keyword>
<organism evidence="2 3">
    <name type="scientific">Comamonas flocculans</name>
    <dbReference type="NCBI Taxonomy" id="2597701"/>
    <lineage>
        <taxon>Bacteria</taxon>
        <taxon>Pseudomonadati</taxon>
        <taxon>Pseudomonadota</taxon>
        <taxon>Betaproteobacteria</taxon>
        <taxon>Burkholderiales</taxon>
        <taxon>Comamonadaceae</taxon>
        <taxon>Comamonas</taxon>
    </lineage>
</organism>
<dbReference type="OrthoDB" id="9797308at2"/>
<feature type="transmembrane region" description="Helical" evidence="1">
    <location>
        <begin position="256"/>
        <end position="278"/>
    </location>
</feature>
<name>A0A5B8RUP4_9BURK</name>
<keyword evidence="1" id="KW-0472">Membrane</keyword>
<evidence type="ECO:0000313" key="3">
    <source>
        <dbReference type="Proteomes" id="UP000321199"/>
    </source>
</evidence>
<feature type="transmembrane region" description="Helical" evidence="1">
    <location>
        <begin position="62"/>
        <end position="81"/>
    </location>
</feature>
<feature type="transmembrane region" description="Helical" evidence="1">
    <location>
        <begin position="152"/>
        <end position="174"/>
    </location>
</feature>
<feature type="transmembrane region" description="Helical" evidence="1">
    <location>
        <begin position="181"/>
        <end position="203"/>
    </location>
</feature>
<evidence type="ECO:0000256" key="1">
    <source>
        <dbReference type="SAM" id="Phobius"/>
    </source>
</evidence>
<keyword evidence="1" id="KW-1133">Transmembrane helix</keyword>
<reference evidence="2 3" key="1">
    <citation type="submission" date="2019-07" db="EMBL/GenBank/DDBJ databases">
        <title>Complete genome sequence of Comamonas sp. NLF 7-7 isolated from livestock.</title>
        <authorList>
            <person name="Kim D.H."/>
            <person name="Kim J.G."/>
        </authorList>
    </citation>
    <scope>NUCLEOTIDE SEQUENCE [LARGE SCALE GENOMIC DNA]</scope>
    <source>
        <strain evidence="2 3">NLF 7-7</strain>
    </source>
</reference>
<gene>
    <name evidence="2" type="ORF">FOZ74_07175</name>
</gene>
<feature type="transmembrane region" description="Helical" evidence="1">
    <location>
        <begin position="223"/>
        <end position="244"/>
    </location>
</feature>
<dbReference type="KEGG" id="cof:FOZ74_07175"/>
<proteinExistence type="predicted"/>
<evidence type="ECO:0000313" key="2">
    <source>
        <dbReference type="EMBL" id="QEA12823.1"/>
    </source>
</evidence>
<protein>
    <recommendedName>
        <fullName evidence="4">Nucleoside transporter/FeoB GTPase Gate domain-containing protein</fullName>
    </recommendedName>
</protein>
<evidence type="ECO:0008006" key="4">
    <source>
        <dbReference type="Google" id="ProtNLM"/>
    </source>
</evidence>
<sequence>MLRYLHDLGRRATHMFLTVARIMVPVMVLVYVAERLGLVRLAGEALSPAMAWLGLPAQAGIVWATTVITNIYGGIAVVAALSGEMQLTVAQMSALGAMMLFAHNLPTEQAVVRRAGASALFTGSLRLVVGAAYGAAVAWACHLGGWLQEPVALGWLSGSGAGAPAGPPALWPWLVGTVRSLLLIWLIICALVVLLDLLERLGFTRWLTRRLAPVLRLTGLSEAAAPLTTIGMLMGLAYGGALIIEASERENYDRRTLLLALCWLSLFHAVLEDTLLIAALGANIWIILVLRGVVVLAIMMALAFATRPATRWGQRLAQAR</sequence>
<accession>A0A5B8RUP4</accession>
<dbReference type="AlphaFoldDB" id="A0A5B8RUP4"/>
<dbReference type="RefSeq" id="WP_146912416.1">
    <property type="nucleotide sequence ID" value="NZ_CP042344.1"/>
</dbReference>
<keyword evidence="1" id="KW-0812">Transmembrane</keyword>